<comment type="pathway">
    <text evidence="2 14">Cell wall biogenesis; peptidoglycan biosynthesis.</text>
</comment>
<evidence type="ECO:0000259" key="17">
    <source>
        <dbReference type="Pfam" id="PF08245"/>
    </source>
</evidence>
<dbReference type="Gene3D" id="3.40.50.720">
    <property type="entry name" value="NAD(P)-binding Rossmann-like Domain"/>
    <property type="match status" value="1"/>
</dbReference>
<accession>A0A2J6WP63</accession>
<feature type="domain" description="Mur ligase N-terminal catalytic" evidence="15">
    <location>
        <begin position="6"/>
        <end position="105"/>
    </location>
</feature>
<keyword evidence="7 14" id="KW-0547">Nucleotide-binding</keyword>
<dbReference type="InterPro" id="IPR013221">
    <property type="entry name" value="Mur_ligase_cen"/>
</dbReference>
<evidence type="ECO:0000259" key="15">
    <source>
        <dbReference type="Pfam" id="PF01225"/>
    </source>
</evidence>
<dbReference type="Gene3D" id="3.40.1190.10">
    <property type="entry name" value="Mur-like, catalytic domain"/>
    <property type="match status" value="1"/>
</dbReference>
<dbReference type="InterPro" id="IPR050061">
    <property type="entry name" value="MurCDEF_pg_biosynth"/>
</dbReference>
<dbReference type="Pfam" id="PF01225">
    <property type="entry name" value="Mur_ligase"/>
    <property type="match status" value="1"/>
</dbReference>
<evidence type="ECO:0000256" key="9">
    <source>
        <dbReference type="ARBA" id="ARBA00022960"/>
    </source>
</evidence>
<evidence type="ECO:0000256" key="1">
    <source>
        <dbReference type="ARBA" id="ARBA00004496"/>
    </source>
</evidence>
<dbReference type="Proteomes" id="UP000242288">
    <property type="component" value="Unassembled WGS sequence"/>
</dbReference>
<evidence type="ECO:0000256" key="5">
    <source>
        <dbReference type="ARBA" id="ARBA00022598"/>
    </source>
</evidence>
<reference evidence="18 19" key="1">
    <citation type="submission" date="2018-01" db="EMBL/GenBank/DDBJ databases">
        <title>Metagenomic assembled genomes from two thermal pools in the Uzon Caldera, Kamchatka, Russia.</title>
        <authorList>
            <person name="Wilkins L."/>
            <person name="Ettinger C."/>
        </authorList>
    </citation>
    <scope>NUCLEOTIDE SEQUENCE [LARGE SCALE GENOMIC DNA]</scope>
    <source>
        <strain evidence="18">ZAV-04</strain>
    </source>
</reference>
<dbReference type="InterPro" id="IPR005758">
    <property type="entry name" value="UDP-N-AcMur_Ala_ligase_MurC"/>
</dbReference>
<organism evidence="18 19">
    <name type="scientific">Thermodesulfovibrio aggregans</name>
    <dbReference type="NCBI Taxonomy" id="86166"/>
    <lineage>
        <taxon>Bacteria</taxon>
        <taxon>Pseudomonadati</taxon>
        <taxon>Nitrospirota</taxon>
        <taxon>Thermodesulfovibrionia</taxon>
        <taxon>Thermodesulfovibrionales</taxon>
        <taxon>Thermodesulfovibrionaceae</taxon>
        <taxon>Thermodesulfovibrio</taxon>
    </lineage>
</organism>
<dbReference type="GO" id="GO:0009252">
    <property type="term" value="P:peptidoglycan biosynthetic process"/>
    <property type="evidence" value="ECO:0007669"/>
    <property type="project" value="UniProtKB-UniRule"/>
</dbReference>
<dbReference type="PANTHER" id="PTHR43445">
    <property type="entry name" value="UDP-N-ACETYLMURAMATE--L-ALANINE LIGASE-RELATED"/>
    <property type="match status" value="1"/>
</dbReference>
<evidence type="ECO:0000256" key="12">
    <source>
        <dbReference type="ARBA" id="ARBA00023316"/>
    </source>
</evidence>
<dbReference type="Pfam" id="PF02875">
    <property type="entry name" value="Mur_ligase_C"/>
    <property type="match status" value="1"/>
</dbReference>
<evidence type="ECO:0000313" key="19">
    <source>
        <dbReference type="Proteomes" id="UP000242288"/>
    </source>
</evidence>
<dbReference type="GO" id="GO:0008360">
    <property type="term" value="P:regulation of cell shape"/>
    <property type="evidence" value="ECO:0007669"/>
    <property type="project" value="UniProtKB-KW"/>
</dbReference>
<dbReference type="SUPFAM" id="SSF51984">
    <property type="entry name" value="MurCD N-terminal domain"/>
    <property type="match status" value="1"/>
</dbReference>
<evidence type="ECO:0000259" key="16">
    <source>
        <dbReference type="Pfam" id="PF02875"/>
    </source>
</evidence>
<dbReference type="GO" id="GO:0051301">
    <property type="term" value="P:cell division"/>
    <property type="evidence" value="ECO:0007669"/>
    <property type="project" value="UniProtKB-KW"/>
</dbReference>
<dbReference type="InterPro" id="IPR036615">
    <property type="entry name" value="Mur_ligase_C_dom_sf"/>
</dbReference>
<protein>
    <recommendedName>
        <fullName evidence="3 14">UDP-N-acetylmuramate--L-alanine ligase</fullName>
        <ecNumber evidence="3 14">6.3.2.8</ecNumber>
    </recommendedName>
    <alternativeName>
        <fullName evidence="14">UDP-N-acetylmuramoyl-L-alanine synthetase</fullName>
    </alternativeName>
</protein>
<comment type="catalytic activity">
    <reaction evidence="13 14">
        <text>UDP-N-acetyl-alpha-D-muramate + L-alanine + ATP = UDP-N-acetyl-alpha-D-muramoyl-L-alanine + ADP + phosphate + H(+)</text>
        <dbReference type="Rhea" id="RHEA:23372"/>
        <dbReference type="ChEBI" id="CHEBI:15378"/>
        <dbReference type="ChEBI" id="CHEBI:30616"/>
        <dbReference type="ChEBI" id="CHEBI:43474"/>
        <dbReference type="ChEBI" id="CHEBI:57972"/>
        <dbReference type="ChEBI" id="CHEBI:70757"/>
        <dbReference type="ChEBI" id="CHEBI:83898"/>
        <dbReference type="ChEBI" id="CHEBI:456216"/>
        <dbReference type="EC" id="6.3.2.8"/>
    </reaction>
</comment>
<dbReference type="AlphaFoldDB" id="A0A2J6WP63"/>
<evidence type="ECO:0000256" key="13">
    <source>
        <dbReference type="ARBA" id="ARBA00047833"/>
    </source>
</evidence>
<comment type="similarity">
    <text evidence="14">Belongs to the MurCDEF family.</text>
</comment>
<dbReference type="HAMAP" id="MF_00046">
    <property type="entry name" value="MurC"/>
    <property type="match status" value="1"/>
</dbReference>
<dbReference type="InterPro" id="IPR004101">
    <property type="entry name" value="Mur_ligase_C"/>
</dbReference>
<evidence type="ECO:0000256" key="10">
    <source>
        <dbReference type="ARBA" id="ARBA00022984"/>
    </source>
</evidence>
<keyword evidence="4 14" id="KW-0963">Cytoplasm</keyword>
<evidence type="ECO:0000256" key="4">
    <source>
        <dbReference type="ARBA" id="ARBA00022490"/>
    </source>
</evidence>
<proteinExistence type="inferred from homology"/>
<feature type="binding site" evidence="14">
    <location>
        <begin position="111"/>
        <end position="117"/>
    </location>
    <ligand>
        <name>ATP</name>
        <dbReference type="ChEBI" id="CHEBI:30616"/>
    </ligand>
</feature>
<sequence length="456" mass="51291">MYHYKKIHFVGIGGIGMSGIAEVLHNMGYIVTGSDIKESDTVKRLRNFGIKVFIGHSKDNIDETDVVVFSSAVKPDNPEIVKAKEFGIPVIPRAEMLAELCRLKYSILVAGAHGKTTTTSLIATVLTDAGFDPTVIVGGKLKSIGSNAKLGQGEFLVAEADESDGSFLKLTPAISVITNIDREHLDYFKNLRRIKKAFVEFANKVPFYGLSILCGECRHIRDLIPHLTRRYVTYGFDKAFDFYAKNIEYSPPKVSFNAFFKEKSLGRFTITVLGKHNVLNALATIIVAKELSVPMQKVKESFESFKGIGRRFEFKGEKKGIKFYDDYGHHPTEIKAVIKTALWLKPERLCVIFQPHRYTRTRDLMEEFIKVFKSTLRKTDVLFLMDIYPASEPPIEGVSGEILYEKLKNAGVNVRFNPDKEKIKDDILKEIKEGDVVFTIGAGDVYKIGEALLERL</sequence>
<evidence type="ECO:0000256" key="6">
    <source>
        <dbReference type="ARBA" id="ARBA00022618"/>
    </source>
</evidence>
<dbReference type="GO" id="GO:0071555">
    <property type="term" value="P:cell wall organization"/>
    <property type="evidence" value="ECO:0007669"/>
    <property type="project" value="UniProtKB-KW"/>
</dbReference>
<dbReference type="UniPathway" id="UPA00219"/>
<gene>
    <name evidence="14" type="primary">murC</name>
    <name evidence="18" type="ORF">C0186_02015</name>
</gene>
<evidence type="ECO:0000256" key="11">
    <source>
        <dbReference type="ARBA" id="ARBA00023306"/>
    </source>
</evidence>
<evidence type="ECO:0000256" key="7">
    <source>
        <dbReference type="ARBA" id="ARBA00022741"/>
    </source>
</evidence>
<evidence type="ECO:0000313" key="18">
    <source>
        <dbReference type="EMBL" id="PMP72181.1"/>
    </source>
</evidence>
<keyword evidence="10 14" id="KW-0573">Peptidoglycan synthesis</keyword>
<comment type="caution">
    <text evidence="18">The sequence shown here is derived from an EMBL/GenBank/DDBJ whole genome shotgun (WGS) entry which is preliminary data.</text>
</comment>
<dbReference type="GO" id="GO:0008763">
    <property type="term" value="F:UDP-N-acetylmuramate-L-alanine ligase activity"/>
    <property type="evidence" value="ECO:0007669"/>
    <property type="project" value="UniProtKB-UniRule"/>
</dbReference>
<evidence type="ECO:0000256" key="8">
    <source>
        <dbReference type="ARBA" id="ARBA00022840"/>
    </source>
</evidence>
<comment type="function">
    <text evidence="14">Cell wall formation.</text>
</comment>
<keyword evidence="8 14" id="KW-0067">ATP-binding</keyword>
<keyword evidence="9 14" id="KW-0133">Cell shape</keyword>
<feature type="domain" description="Mur ligase C-terminal" evidence="16">
    <location>
        <begin position="310"/>
        <end position="443"/>
    </location>
</feature>
<dbReference type="GO" id="GO:0005524">
    <property type="term" value="F:ATP binding"/>
    <property type="evidence" value="ECO:0007669"/>
    <property type="project" value="UniProtKB-UniRule"/>
</dbReference>
<name>A0A2J6WP63_9BACT</name>
<evidence type="ECO:0000256" key="3">
    <source>
        <dbReference type="ARBA" id="ARBA00012211"/>
    </source>
</evidence>
<dbReference type="EC" id="6.3.2.8" evidence="3 14"/>
<keyword evidence="6 14" id="KW-0132">Cell division</keyword>
<keyword evidence="12 14" id="KW-0961">Cell wall biogenesis/degradation</keyword>
<comment type="subcellular location">
    <subcellularLocation>
        <location evidence="1 14">Cytoplasm</location>
    </subcellularLocation>
</comment>
<keyword evidence="5 14" id="KW-0436">Ligase</keyword>
<dbReference type="Gene3D" id="3.90.190.20">
    <property type="entry name" value="Mur ligase, C-terminal domain"/>
    <property type="match status" value="1"/>
</dbReference>
<evidence type="ECO:0000256" key="2">
    <source>
        <dbReference type="ARBA" id="ARBA00004752"/>
    </source>
</evidence>
<dbReference type="GO" id="GO:0005737">
    <property type="term" value="C:cytoplasm"/>
    <property type="evidence" value="ECO:0007669"/>
    <property type="project" value="UniProtKB-SubCell"/>
</dbReference>
<keyword evidence="11 14" id="KW-0131">Cell cycle</keyword>
<dbReference type="NCBIfam" id="TIGR01082">
    <property type="entry name" value="murC"/>
    <property type="match status" value="1"/>
</dbReference>
<dbReference type="InterPro" id="IPR000713">
    <property type="entry name" value="Mur_ligase_N"/>
</dbReference>
<feature type="domain" description="Mur ligase central" evidence="17">
    <location>
        <begin position="109"/>
        <end position="288"/>
    </location>
</feature>
<dbReference type="InterPro" id="IPR036565">
    <property type="entry name" value="Mur-like_cat_sf"/>
</dbReference>
<dbReference type="Pfam" id="PF08245">
    <property type="entry name" value="Mur_ligase_M"/>
    <property type="match status" value="1"/>
</dbReference>
<dbReference type="SUPFAM" id="SSF53623">
    <property type="entry name" value="MurD-like peptide ligases, catalytic domain"/>
    <property type="match status" value="1"/>
</dbReference>
<dbReference type="PANTHER" id="PTHR43445:SF3">
    <property type="entry name" value="UDP-N-ACETYLMURAMATE--L-ALANINE LIGASE"/>
    <property type="match status" value="1"/>
</dbReference>
<dbReference type="EMBL" id="PNIO01000014">
    <property type="protein sequence ID" value="PMP72181.1"/>
    <property type="molecule type" value="Genomic_DNA"/>
</dbReference>
<dbReference type="SUPFAM" id="SSF53244">
    <property type="entry name" value="MurD-like peptide ligases, peptide-binding domain"/>
    <property type="match status" value="1"/>
</dbReference>
<evidence type="ECO:0000256" key="14">
    <source>
        <dbReference type="HAMAP-Rule" id="MF_00046"/>
    </source>
</evidence>